<dbReference type="Proteomes" id="UP000256884">
    <property type="component" value="Unassembled WGS sequence"/>
</dbReference>
<protein>
    <recommendedName>
        <fullName evidence="3">Bacteriocin-like protein</fullName>
    </recommendedName>
</protein>
<gene>
    <name evidence="1" type="ORF">C7448_11049</name>
</gene>
<dbReference type="EMBL" id="QUNS01000010">
    <property type="protein sequence ID" value="REH45021.1"/>
    <property type="molecule type" value="Genomic_DNA"/>
</dbReference>
<reference evidence="1 2" key="1">
    <citation type="submission" date="2018-08" db="EMBL/GenBank/DDBJ databases">
        <title>Genomic Encyclopedia of Type Strains, Phase IV (KMG-IV): sequencing the most valuable type-strain genomes for metagenomic binning, comparative biology and taxonomic classification.</title>
        <authorList>
            <person name="Goeker M."/>
        </authorList>
    </citation>
    <scope>NUCLEOTIDE SEQUENCE [LARGE SCALE GENOMIC DNA]</scope>
    <source>
        <strain evidence="1 2">DSM 18841</strain>
    </source>
</reference>
<dbReference type="RefSeq" id="WP_170137047.1">
    <property type="nucleotide sequence ID" value="NZ_QUNS01000010.1"/>
</dbReference>
<comment type="caution">
    <text evidence="1">The sequence shown here is derived from an EMBL/GenBank/DDBJ whole genome shotgun (WGS) entry which is preliminary data.</text>
</comment>
<evidence type="ECO:0008006" key="3">
    <source>
        <dbReference type="Google" id="ProtNLM"/>
    </source>
</evidence>
<dbReference type="AlphaFoldDB" id="A0A3E0HH42"/>
<keyword evidence="2" id="KW-1185">Reference proteome</keyword>
<name>A0A3E0HH42_9FLAO</name>
<evidence type="ECO:0000313" key="2">
    <source>
        <dbReference type="Proteomes" id="UP000256884"/>
    </source>
</evidence>
<evidence type="ECO:0000313" key="1">
    <source>
        <dbReference type="EMBL" id="REH45021.1"/>
    </source>
</evidence>
<proteinExistence type="predicted"/>
<accession>A0A3E0HH42</accession>
<organism evidence="1 2">
    <name type="scientific">Tenacibaculum gallaicum</name>
    <dbReference type="NCBI Taxonomy" id="561505"/>
    <lineage>
        <taxon>Bacteria</taxon>
        <taxon>Pseudomonadati</taxon>
        <taxon>Bacteroidota</taxon>
        <taxon>Flavobacteriia</taxon>
        <taxon>Flavobacteriales</taxon>
        <taxon>Flavobacteriaceae</taxon>
        <taxon>Tenacibaculum</taxon>
    </lineage>
</organism>
<sequence length="54" mass="5980">MKKQILNLGKALKKAEQAQINGGKVQCITPWSNGECTEYGLQCAEPKCRLTLFP</sequence>